<name>A0AAD5NAQ1_PARTN</name>
<dbReference type="Proteomes" id="UP001196413">
    <property type="component" value="Unassembled WGS sequence"/>
</dbReference>
<evidence type="ECO:0000313" key="2">
    <source>
        <dbReference type="Proteomes" id="UP001196413"/>
    </source>
</evidence>
<accession>A0AAD5NAQ1</accession>
<reference evidence="1" key="1">
    <citation type="submission" date="2021-06" db="EMBL/GenBank/DDBJ databases">
        <title>Parelaphostrongylus tenuis whole genome reference sequence.</title>
        <authorList>
            <person name="Garwood T.J."/>
            <person name="Larsen P.A."/>
            <person name="Fountain-Jones N.M."/>
            <person name="Garbe J.R."/>
            <person name="Macchietto M.G."/>
            <person name="Kania S.A."/>
            <person name="Gerhold R.W."/>
            <person name="Richards J.E."/>
            <person name="Wolf T.M."/>
        </authorList>
    </citation>
    <scope>NUCLEOTIDE SEQUENCE</scope>
    <source>
        <strain evidence="1">MNPRO001-30</strain>
        <tissue evidence="1">Meninges</tissue>
    </source>
</reference>
<dbReference type="EMBL" id="JAHQIW010004328">
    <property type="protein sequence ID" value="KAJ1361964.1"/>
    <property type="molecule type" value="Genomic_DNA"/>
</dbReference>
<proteinExistence type="predicted"/>
<gene>
    <name evidence="1" type="ORF">KIN20_021362</name>
</gene>
<organism evidence="1 2">
    <name type="scientific">Parelaphostrongylus tenuis</name>
    <name type="common">Meningeal worm</name>
    <dbReference type="NCBI Taxonomy" id="148309"/>
    <lineage>
        <taxon>Eukaryota</taxon>
        <taxon>Metazoa</taxon>
        <taxon>Ecdysozoa</taxon>
        <taxon>Nematoda</taxon>
        <taxon>Chromadorea</taxon>
        <taxon>Rhabditida</taxon>
        <taxon>Rhabditina</taxon>
        <taxon>Rhabditomorpha</taxon>
        <taxon>Strongyloidea</taxon>
        <taxon>Metastrongylidae</taxon>
        <taxon>Parelaphostrongylus</taxon>
    </lineage>
</organism>
<protein>
    <submittedName>
        <fullName evidence="1">Uncharacterized protein</fullName>
    </submittedName>
</protein>
<keyword evidence="2" id="KW-1185">Reference proteome</keyword>
<sequence>MLSVCTTDARFAQHPFYAARRYLPTANNQQSTVAQHSTLLVSSKTFSVTGVSLPVAVVYSVSPNAAQVTGISKSADAVRALVMRIVMQTVFDVLEQQGRGAGLPDFVISSILNQLTVSITYTPLECKNVAVNPTVMVDTMTMVPTCVI</sequence>
<comment type="caution">
    <text evidence="1">The sequence shown here is derived from an EMBL/GenBank/DDBJ whole genome shotgun (WGS) entry which is preliminary data.</text>
</comment>
<evidence type="ECO:0000313" key="1">
    <source>
        <dbReference type="EMBL" id="KAJ1361964.1"/>
    </source>
</evidence>
<dbReference type="AlphaFoldDB" id="A0AAD5NAQ1"/>